<dbReference type="Proteomes" id="UP000604825">
    <property type="component" value="Unassembled WGS sequence"/>
</dbReference>
<name>A0A811R8C1_9POAL</name>
<comment type="caution">
    <text evidence="2">The sequence shown here is derived from an EMBL/GenBank/DDBJ whole genome shotgun (WGS) entry which is preliminary data.</text>
</comment>
<evidence type="ECO:0000313" key="2">
    <source>
        <dbReference type="EMBL" id="CAD6266283.1"/>
    </source>
</evidence>
<sequence length="110" mass="12789">MTDFKLPDNDSSKEEEVERWWSTSNEGSSVESSPDQSPLDFDNECFFGDGDGAEEEEEEDHEEEKDDDEEEDDDDEEAEEEEDDEEETTDEPPAKWWRRNDPSSGIEDLD</sequence>
<feature type="compositionally biased region" description="Low complexity" evidence="1">
    <location>
        <begin position="22"/>
        <end position="33"/>
    </location>
</feature>
<evidence type="ECO:0000313" key="3">
    <source>
        <dbReference type="Proteomes" id="UP000604825"/>
    </source>
</evidence>
<reference evidence="2" key="1">
    <citation type="submission" date="2020-10" db="EMBL/GenBank/DDBJ databases">
        <authorList>
            <person name="Han B."/>
            <person name="Lu T."/>
            <person name="Zhao Q."/>
            <person name="Huang X."/>
            <person name="Zhao Y."/>
        </authorList>
    </citation>
    <scope>NUCLEOTIDE SEQUENCE</scope>
</reference>
<keyword evidence="3" id="KW-1185">Reference proteome</keyword>
<dbReference type="AlphaFoldDB" id="A0A811R8C1"/>
<protein>
    <submittedName>
        <fullName evidence="2">Uncharacterized protein</fullName>
    </submittedName>
</protein>
<feature type="compositionally biased region" description="Basic and acidic residues" evidence="1">
    <location>
        <begin position="1"/>
        <end position="19"/>
    </location>
</feature>
<gene>
    <name evidence="2" type="ORF">NCGR_LOCUS49588</name>
</gene>
<accession>A0A811R8C1</accession>
<proteinExistence type="predicted"/>
<feature type="compositionally biased region" description="Acidic residues" evidence="1">
    <location>
        <begin position="51"/>
        <end position="90"/>
    </location>
</feature>
<organism evidence="2 3">
    <name type="scientific">Miscanthus lutarioriparius</name>
    <dbReference type="NCBI Taxonomy" id="422564"/>
    <lineage>
        <taxon>Eukaryota</taxon>
        <taxon>Viridiplantae</taxon>
        <taxon>Streptophyta</taxon>
        <taxon>Embryophyta</taxon>
        <taxon>Tracheophyta</taxon>
        <taxon>Spermatophyta</taxon>
        <taxon>Magnoliopsida</taxon>
        <taxon>Liliopsida</taxon>
        <taxon>Poales</taxon>
        <taxon>Poaceae</taxon>
        <taxon>PACMAD clade</taxon>
        <taxon>Panicoideae</taxon>
        <taxon>Andropogonodae</taxon>
        <taxon>Andropogoneae</taxon>
        <taxon>Saccharinae</taxon>
        <taxon>Miscanthus</taxon>
    </lineage>
</organism>
<dbReference type="EMBL" id="CAJGYO010000013">
    <property type="protein sequence ID" value="CAD6266283.1"/>
    <property type="molecule type" value="Genomic_DNA"/>
</dbReference>
<evidence type="ECO:0000256" key="1">
    <source>
        <dbReference type="SAM" id="MobiDB-lite"/>
    </source>
</evidence>
<feature type="region of interest" description="Disordered" evidence="1">
    <location>
        <begin position="1"/>
        <end position="110"/>
    </location>
</feature>